<keyword evidence="2" id="KW-0732">Signal</keyword>
<protein>
    <recommendedName>
        <fullName evidence="5">Cell wall-binding repeat-containing protein</fullName>
    </recommendedName>
</protein>
<feature type="chain" id="PRO_5018552403" description="Cell wall-binding repeat-containing protein" evidence="2">
    <location>
        <begin position="31"/>
        <end position="580"/>
    </location>
</feature>
<organism evidence="3 4">
    <name type="scientific">Labedella phragmitis</name>
    <dbReference type="NCBI Taxonomy" id="2498849"/>
    <lineage>
        <taxon>Bacteria</taxon>
        <taxon>Bacillati</taxon>
        <taxon>Actinomycetota</taxon>
        <taxon>Actinomycetes</taxon>
        <taxon>Micrococcales</taxon>
        <taxon>Microbacteriaceae</taxon>
        <taxon>Labedella</taxon>
    </lineage>
</organism>
<keyword evidence="4" id="KW-1185">Reference proteome</keyword>
<evidence type="ECO:0000256" key="1">
    <source>
        <dbReference type="SAM" id="MobiDB-lite"/>
    </source>
</evidence>
<evidence type="ECO:0008006" key="5">
    <source>
        <dbReference type="Google" id="ProtNLM"/>
    </source>
</evidence>
<proteinExistence type="predicted"/>
<comment type="caution">
    <text evidence="3">The sequence shown here is derived from an EMBL/GenBank/DDBJ whole genome shotgun (WGS) entry which is preliminary data.</text>
</comment>
<feature type="signal peptide" evidence="2">
    <location>
        <begin position="1"/>
        <end position="30"/>
    </location>
</feature>
<reference evidence="3 4" key="1">
    <citation type="submission" date="2018-12" db="EMBL/GenBank/DDBJ databases">
        <authorList>
            <person name="Li F."/>
        </authorList>
    </citation>
    <scope>NUCLEOTIDE SEQUENCE [LARGE SCALE GENOMIC DNA]</scope>
    <source>
        <strain evidence="3 4">11W25H-1</strain>
    </source>
</reference>
<feature type="region of interest" description="Disordered" evidence="1">
    <location>
        <begin position="107"/>
        <end position="146"/>
    </location>
</feature>
<sequence length="580" mass="59246">MPSSVTSRFLLASIASLGVAALVGCTTTDASEEAVTEVVTTQPTQGATVIADADPAARAIEASRLLFESAPTVLVAPAADETATFLSAQVAVTLGVPLLLETAATMDAPDDGGAQGAAPTPDASATDAQTPSSASTADAPTPSHEAVAEEIDRLGASTVIAVGNLGGGPFPGLDVVATDADPAALGKATGVEVATGPDALSIAGIAGLPDPASDPSAASAPASAAPLDPRPQPAAPLESTVALTTDAPADAAALATARAAGVPVVVLPAASPDPLRSSDAIAALAAAGAASTILLGEAFSTLPDPAWSVRAAATGVELPGGGQHLFADRLFVALYGAPDAPVLGVLGEQGVDETIDRARKVAAPYEALTDRTVVPTLEIIATVAAGAEGDDGNYSNELPADRLTPYIDAAAEAGVYVVIDLQPGRTDFLTQAKLYESLLARPNVGLALDPEWRLEPDEKHLTQIGSVTAEEINAVSRWLADLVERDGLPPKMLVLHQFRLDMIQNRQDVDMSHPQLELLIHVDGQGGQPDKQATWRALHDGAPAGMAWGWKNFYDEDLPMLSPEQTLRDVAPEPDLVTYQ</sequence>
<feature type="compositionally biased region" description="Low complexity" evidence="1">
    <location>
        <begin position="116"/>
        <end position="143"/>
    </location>
</feature>
<evidence type="ECO:0000313" key="4">
    <source>
        <dbReference type="Proteomes" id="UP000288547"/>
    </source>
</evidence>
<evidence type="ECO:0000313" key="3">
    <source>
        <dbReference type="EMBL" id="RWZ52854.1"/>
    </source>
</evidence>
<name>A0A3S4DP12_9MICO</name>
<dbReference type="OrthoDB" id="9812120at2"/>
<evidence type="ECO:0000256" key="2">
    <source>
        <dbReference type="SAM" id="SignalP"/>
    </source>
</evidence>
<dbReference type="EMBL" id="RZNB01000001">
    <property type="protein sequence ID" value="RWZ52854.1"/>
    <property type="molecule type" value="Genomic_DNA"/>
</dbReference>
<feature type="compositionally biased region" description="Low complexity" evidence="1">
    <location>
        <begin position="208"/>
        <end position="227"/>
    </location>
</feature>
<feature type="region of interest" description="Disordered" evidence="1">
    <location>
        <begin position="205"/>
        <end position="235"/>
    </location>
</feature>
<accession>A0A3S4DP12</accession>
<gene>
    <name evidence="3" type="ORF">ELQ90_02625</name>
</gene>
<dbReference type="RefSeq" id="WP_128493697.1">
    <property type="nucleotide sequence ID" value="NZ_RZNB01000001.1"/>
</dbReference>
<dbReference type="Proteomes" id="UP000288547">
    <property type="component" value="Unassembled WGS sequence"/>
</dbReference>
<dbReference type="AlphaFoldDB" id="A0A3S4DP12"/>